<feature type="transmembrane region" description="Helical" evidence="1">
    <location>
        <begin position="60"/>
        <end position="91"/>
    </location>
</feature>
<dbReference type="EMBL" id="CP073581">
    <property type="protein sequence ID" value="QUJ75128.1"/>
    <property type="molecule type" value="Genomic_DNA"/>
</dbReference>
<dbReference type="Proteomes" id="UP000683291">
    <property type="component" value="Chromosome 1"/>
</dbReference>
<keyword evidence="1" id="KW-1133">Transmembrane helix</keyword>
<keyword evidence="3" id="KW-1185">Reference proteome</keyword>
<feature type="transmembrane region" description="Helical" evidence="1">
    <location>
        <begin position="103"/>
        <end position="125"/>
    </location>
</feature>
<dbReference type="KEGG" id="sual:KDD17_08795"/>
<organism evidence="2 3">
    <name type="scientific">Sulfitobacter albidus</name>
    <dbReference type="NCBI Taxonomy" id="2829501"/>
    <lineage>
        <taxon>Bacteria</taxon>
        <taxon>Pseudomonadati</taxon>
        <taxon>Pseudomonadota</taxon>
        <taxon>Alphaproteobacteria</taxon>
        <taxon>Rhodobacterales</taxon>
        <taxon>Roseobacteraceae</taxon>
        <taxon>Sulfitobacter</taxon>
    </lineage>
</organism>
<dbReference type="AlphaFoldDB" id="A0A975JB06"/>
<name>A0A975JB06_9RHOB</name>
<evidence type="ECO:0000313" key="3">
    <source>
        <dbReference type="Proteomes" id="UP000683291"/>
    </source>
</evidence>
<dbReference type="Pfam" id="PF11188">
    <property type="entry name" value="DUF2975"/>
    <property type="match status" value="1"/>
</dbReference>
<protein>
    <submittedName>
        <fullName evidence="2">DUF2975 domain-containing protein</fullName>
    </submittedName>
</protein>
<proteinExistence type="predicted"/>
<accession>A0A975JB06</accession>
<dbReference type="RefSeq" id="WP_212703333.1">
    <property type="nucleotide sequence ID" value="NZ_CP073581.1"/>
</dbReference>
<keyword evidence="1" id="KW-0812">Transmembrane</keyword>
<dbReference type="InterPro" id="IPR021354">
    <property type="entry name" value="DUF2975"/>
</dbReference>
<sequence length="176" mass="20093">MGAIKRMSLVGMVVLVPMLIYYPIREFGWLLELSFLDPFAWTRDDAWVDPTAQIAMGTRIAFFVVWMLPILIGWLAYLAAFSVLTLLWRGIVFDERIARRLQWMGWGTIASAVLMLVAGSLSPMIRSWHNADGPLPLRLWMDVDKLALGFSGLAFLFFGLVMQHAIRIARENEEFV</sequence>
<evidence type="ECO:0000256" key="1">
    <source>
        <dbReference type="SAM" id="Phobius"/>
    </source>
</evidence>
<keyword evidence="1" id="KW-0472">Membrane</keyword>
<feature type="transmembrane region" description="Helical" evidence="1">
    <location>
        <begin position="145"/>
        <end position="162"/>
    </location>
</feature>
<gene>
    <name evidence="2" type="ORF">KDD17_08795</name>
</gene>
<reference evidence="2" key="1">
    <citation type="submission" date="2021-04" db="EMBL/GenBank/DDBJ databases">
        <title>Complete genome sequence for Sulfitobacter sp. strain JK7-1.</title>
        <authorList>
            <person name="Park S.-J."/>
        </authorList>
    </citation>
    <scope>NUCLEOTIDE SEQUENCE</scope>
    <source>
        <strain evidence="2">JK7-1</strain>
    </source>
</reference>
<feature type="transmembrane region" description="Helical" evidence="1">
    <location>
        <begin position="7"/>
        <end position="24"/>
    </location>
</feature>
<evidence type="ECO:0000313" key="2">
    <source>
        <dbReference type="EMBL" id="QUJ75128.1"/>
    </source>
</evidence>